<dbReference type="Proteomes" id="UP000765509">
    <property type="component" value="Unassembled WGS sequence"/>
</dbReference>
<gene>
    <name evidence="1" type="ORF">O181_121528</name>
</gene>
<dbReference type="OrthoDB" id="2507294at2759"/>
<comment type="caution">
    <text evidence="1">The sequence shown here is derived from an EMBL/GenBank/DDBJ whole genome shotgun (WGS) entry which is preliminary data.</text>
</comment>
<keyword evidence="2" id="KW-1185">Reference proteome</keyword>
<evidence type="ECO:0000313" key="2">
    <source>
        <dbReference type="Proteomes" id="UP000765509"/>
    </source>
</evidence>
<dbReference type="AlphaFoldDB" id="A0A9Q3KI42"/>
<organism evidence="1 2">
    <name type="scientific">Austropuccinia psidii MF-1</name>
    <dbReference type="NCBI Taxonomy" id="1389203"/>
    <lineage>
        <taxon>Eukaryota</taxon>
        <taxon>Fungi</taxon>
        <taxon>Dikarya</taxon>
        <taxon>Basidiomycota</taxon>
        <taxon>Pucciniomycotina</taxon>
        <taxon>Pucciniomycetes</taxon>
        <taxon>Pucciniales</taxon>
        <taxon>Sphaerophragmiaceae</taxon>
        <taxon>Austropuccinia</taxon>
    </lineage>
</organism>
<dbReference type="EMBL" id="AVOT02110933">
    <property type="protein sequence ID" value="MBW0581813.1"/>
    <property type="molecule type" value="Genomic_DNA"/>
</dbReference>
<proteinExistence type="predicted"/>
<reference evidence="1" key="1">
    <citation type="submission" date="2021-03" db="EMBL/GenBank/DDBJ databases">
        <title>Draft genome sequence of rust myrtle Austropuccinia psidii MF-1, a brazilian biotype.</title>
        <authorList>
            <person name="Quecine M.C."/>
            <person name="Pachon D.M.R."/>
            <person name="Bonatelli M.L."/>
            <person name="Correr F.H."/>
            <person name="Franceschini L.M."/>
            <person name="Leite T.F."/>
            <person name="Margarido G.R.A."/>
            <person name="Almeida C.A."/>
            <person name="Ferrarezi J.A."/>
            <person name="Labate C.A."/>
        </authorList>
    </citation>
    <scope>NUCLEOTIDE SEQUENCE</scope>
    <source>
        <strain evidence="1">MF-1</strain>
    </source>
</reference>
<evidence type="ECO:0000313" key="1">
    <source>
        <dbReference type="EMBL" id="MBW0581813.1"/>
    </source>
</evidence>
<name>A0A9Q3KI42_9BASI</name>
<sequence length="103" mass="12520">MSYYEKGALKPLPEASHWPKFSGTGEYDHMELIGYIYGLFIDVLSIPDYWITARWNTAFKCNFSIWHTEMKDLHGRRSWPWWKSQIIKKYRHANWIWKQTTSF</sequence>
<protein>
    <submittedName>
        <fullName evidence="1">Uncharacterized protein</fullName>
    </submittedName>
</protein>
<accession>A0A9Q3KI42</accession>